<evidence type="ECO:0000313" key="4">
    <source>
        <dbReference type="Proteomes" id="UP001597083"/>
    </source>
</evidence>
<evidence type="ECO:0000313" key="3">
    <source>
        <dbReference type="EMBL" id="MFD0856405.1"/>
    </source>
</evidence>
<dbReference type="SUPFAM" id="SSF53649">
    <property type="entry name" value="Alkaline phosphatase-like"/>
    <property type="match status" value="1"/>
</dbReference>
<gene>
    <name evidence="3" type="ORF">ACFQ07_29465</name>
</gene>
<evidence type="ECO:0000256" key="1">
    <source>
        <dbReference type="SAM" id="MobiDB-lite"/>
    </source>
</evidence>
<dbReference type="InterPro" id="IPR017850">
    <property type="entry name" value="Alkaline_phosphatase_core_sf"/>
</dbReference>
<dbReference type="EMBL" id="JBHTIR010004102">
    <property type="protein sequence ID" value="MFD0856405.1"/>
    <property type="molecule type" value="Genomic_DNA"/>
</dbReference>
<evidence type="ECO:0000259" key="2">
    <source>
        <dbReference type="Pfam" id="PF00884"/>
    </source>
</evidence>
<name>A0ABW3CQ81_9ACTN</name>
<comment type="caution">
    <text evidence="3">The sequence shown here is derived from an EMBL/GenBank/DDBJ whole genome shotgun (WGS) entry which is preliminary data.</text>
</comment>
<protein>
    <submittedName>
        <fullName evidence="3">Sulfatase-like hydrolase/transferase</fullName>
    </submittedName>
</protein>
<organism evidence="3 4">
    <name type="scientific">Actinomadura adrarensis</name>
    <dbReference type="NCBI Taxonomy" id="1819600"/>
    <lineage>
        <taxon>Bacteria</taxon>
        <taxon>Bacillati</taxon>
        <taxon>Actinomycetota</taxon>
        <taxon>Actinomycetes</taxon>
        <taxon>Streptosporangiales</taxon>
        <taxon>Thermomonosporaceae</taxon>
        <taxon>Actinomadura</taxon>
    </lineage>
</organism>
<proteinExistence type="predicted"/>
<dbReference type="PANTHER" id="PTHR43108:SF8">
    <property type="entry name" value="SD21168P"/>
    <property type="match status" value="1"/>
</dbReference>
<accession>A0ABW3CQ81</accession>
<dbReference type="PANTHER" id="PTHR43108">
    <property type="entry name" value="N-ACETYLGLUCOSAMINE-6-SULFATASE FAMILY MEMBER"/>
    <property type="match status" value="1"/>
</dbReference>
<dbReference type="InterPro" id="IPR000917">
    <property type="entry name" value="Sulfatase_N"/>
</dbReference>
<dbReference type="Pfam" id="PF00884">
    <property type="entry name" value="Sulfatase"/>
    <property type="match status" value="1"/>
</dbReference>
<feature type="region of interest" description="Disordered" evidence="1">
    <location>
        <begin position="42"/>
        <end position="65"/>
    </location>
</feature>
<dbReference type="Gene3D" id="3.40.720.10">
    <property type="entry name" value="Alkaline Phosphatase, subunit A"/>
    <property type="match status" value="1"/>
</dbReference>
<keyword evidence="4" id="KW-1185">Reference proteome</keyword>
<dbReference type="Proteomes" id="UP001597083">
    <property type="component" value="Unassembled WGS sequence"/>
</dbReference>
<sequence length="284" mass="31240">MILLEPPPSAMNWTPTVHRRHRHALGMPTLLALVVGCTPAQPATSPPVPSASPAHSASPVPSPTGPPPNFVLLMADDLDETLMPYMPRVKRLLTDQGTSLSRYYVNIPWCCPSRVTTLRGQYAHNTGVFSVNPPDGGYVEFYERGEERSTLATWLQSAGYRTGLFGKYLNGFPHQVPKLPLDYVPPGWNSWVTPVKGAPFSGFNYTLSMNGRLVQRPPTADNYLTDVLAREAEKFVSAKDERPFFAFVTPLMPHLPAVPAPRHAGMFPDLKAPRTPNFDPPDAA</sequence>
<reference evidence="4" key="1">
    <citation type="journal article" date="2019" name="Int. J. Syst. Evol. Microbiol.">
        <title>The Global Catalogue of Microorganisms (GCM) 10K type strain sequencing project: providing services to taxonomists for standard genome sequencing and annotation.</title>
        <authorList>
            <consortium name="The Broad Institute Genomics Platform"/>
            <consortium name="The Broad Institute Genome Sequencing Center for Infectious Disease"/>
            <person name="Wu L."/>
            <person name="Ma J."/>
        </authorList>
    </citation>
    <scope>NUCLEOTIDE SEQUENCE [LARGE SCALE GENOMIC DNA]</scope>
    <source>
        <strain evidence="4">JCM 31696</strain>
    </source>
</reference>
<feature type="non-terminal residue" evidence="3">
    <location>
        <position position="284"/>
    </location>
</feature>
<feature type="domain" description="Sulfatase N-terminal" evidence="2">
    <location>
        <begin position="68"/>
        <end position="263"/>
    </location>
</feature>